<evidence type="ECO:0000256" key="2">
    <source>
        <dbReference type="ARBA" id="ARBA00022679"/>
    </source>
</evidence>
<dbReference type="GO" id="GO:0008171">
    <property type="term" value="F:O-methyltransferase activity"/>
    <property type="evidence" value="ECO:0007669"/>
    <property type="project" value="InterPro"/>
</dbReference>
<dbReference type="PANTHER" id="PTHR10509">
    <property type="entry name" value="O-METHYLTRANSFERASE-RELATED"/>
    <property type="match status" value="1"/>
</dbReference>
<reference evidence="4 5" key="1">
    <citation type="journal article" date="2013" name="Genome Biol. Evol.">
        <title>Genomes of Stigonematalean cyanobacteria (subsection V) and the evolution of oxygenic photosynthesis from prokaryotes to plastids.</title>
        <authorList>
            <person name="Dagan T."/>
            <person name="Roettger M."/>
            <person name="Stucken K."/>
            <person name="Landan G."/>
            <person name="Koch R."/>
            <person name="Major P."/>
            <person name="Gould S.B."/>
            <person name="Goremykin V.V."/>
            <person name="Rippka R."/>
            <person name="Tandeau de Marsac N."/>
            <person name="Gugger M."/>
            <person name="Lockhart P.J."/>
            <person name="Allen J.F."/>
            <person name="Brune I."/>
            <person name="Maus I."/>
            <person name="Puhler A."/>
            <person name="Martin W.F."/>
        </authorList>
    </citation>
    <scope>NUCLEOTIDE SEQUENCE [LARGE SCALE GENOMIC DNA]</scope>
    <source>
        <strain evidence="4 5">PCC 7110</strain>
    </source>
</reference>
<sequence>MANQTLGLEKNLYDYLLSVSVREPKILTQLRQATAQHPMSQMQIAPEQGQFMALLIQLMGAKKTLDIGVFTGYSSLVVALALPPDGKVVACDVSEEYTAIARRYWQQAGVADKIELHIAPALETLDRLRSQGETFDFAFIDADKSNYDNYYEQALQLVRPGGLIAIDNVLWSGRVADPQVQDNRTNNMRAFNKKLYQDSRVAISLVPIADGLTLALKIANG</sequence>
<dbReference type="EMBL" id="ANNX02000027">
    <property type="protein sequence ID" value="KYC40559.1"/>
    <property type="molecule type" value="Genomic_DNA"/>
</dbReference>
<organism evidence="4 5">
    <name type="scientific">Scytonema hofmannii PCC 7110</name>
    <dbReference type="NCBI Taxonomy" id="128403"/>
    <lineage>
        <taxon>Bacteria</taxon>
        <taxon>Bacillati</taxon>
        <taxon>Cyanobacteriota</taxon>
        <taxon>Cyanophyceae</taxon>
        <taxon>Nostocales</taxon>
        <taxon>Scytonemataceae</taxon>
        <taxon>Scytonema</taxon>
    </lineage>
</organism>
<dbReference type="SUPFAM" id="SSF53335">
    <property type="entry name" value="S-adenosyl-L-methionine-dependent methyltransferases"/>
    <property type="match status" value="1"/>
</dbReference>
<dbReference type="AlphaFoldDB" id="A0A139X775"/>
<keyword evidence="3" id="KW-0949">S-adenosyl-L-methionine</keyword>
<dbReference type="PROSITE" id="PS51682">
    <property type="entry name" value="SAM_OMT_I"/>
    <property type="match status" value="1"/>
</dbReference>
<name>A0A139X775_9CYAN</name>
<dbReference type="OrthoDB" id="9799672at2"/>
<dbReference type="InterPro" id="IPR002935">
    <property type="entry name" value="SAM_O-MeTrfase"/>
</dbReference>
<dbReference type="GO" id="GO:0032259">
    <property type="term" value="P:methylation"/>
    <property type="evidence" value="ECO:0007669"/>
    <property type="project" value="UniProtKB-KW"/>
</dbReference>
<evidence type="ECO:0000313" key="4">
    <source>
        <dbReference type="EMBL" id="KYC40559.1"/>
    </source>
</evidence>
<dbReference type="Proteomes" id="UP000076925">
    <property type="component" value="Unassembled WGS sequence"/>
</dbReference>
<keyword evidence="2 4" id="KW-0808">Transferase</keyword>
<keyword evidence="1 4" id="KW-0489">Methyltransferase</keyword>
<evidence type="ECO:0000256" key="3">
    <source>
        <dbReference type="ARBA" id="ARBA00022691"/>
    </source>
</evidence>
<dbReference type="CDD" id="cd02440">
    <property type="entry name" value="AdoMet_MTases"/>
    <property type="match status" value="1"/>
</dbReference>
<dbReference type="STRING" id="128403.WA1_25910"/>
<dbReference type="InterPro" id="IPR029063">
    <property type="entry name" value="SAM-dependent_MTases_sf"/>
</dbReference>
<accession>A0A139X775</accession>
<evidence type="ECO:0000256" key="1">
    <source>
        <dbReference type="ARBA" id="ARBA00022603"/>
    </source>
</evidence>
<dbReference type="GO" id="GO:0008757">
    <property type="term" value="F:S-adenosylmethionine-dependent methyltransferase activity"/>
    <property type="evidence" value="ECO:0007669"/>
    <property type="project" value="TreeGrafter"/>
</dbReference>
<dbReference type="InterPro" id="IPR050362">
    <property type="entry name" value="Cation-dep_OMT"/>
</dbReference>
<proteinExistence type="predicted"/>
<dbReference type="RefSeq" id="WP_017746988.1">
    <property type="nucleotide sequence ID" value="NZ_KQ976354.1"/>
</dbReference>
<evidence type="ECO:0000313" key="5">
    <source>
        <dbReference type="Proteomes" id="UP000076925"/>
    </source>
</evidence>
<dbReference type="Pfam" id="PF01596">
    <property type="entry name" value="Methyltransf_3"/>
    <property type="match status" value="1"/>
</dbReference>
<dbReference type="PANTHER" id="PTHR10509:SF14">
    <property type="entry name" value="CAFFEOYL-COA O-METHYLTRANSFERASE 3-RELATED"/>
    <property type="match status" value="1"/>
</dbReference>
<protein>
    <submittedName>
        <fullName evidence="4">SAM-dependent methyltransferase</fullName>
    </submittedName>
</protein>
<gene>
    <name evidence="4" type="ORF">WA1_25910</name>
</gene>
<comment type="caution">
    <text evidence="4">The sequence shown here is derived from an EMBL/GenBank/DDBJ whole genome shotgun (WGS) entry which is preliminary data.</text>
</comment>
<keyword evidence="5" id="KW-1185">Reference proteome</keyword>
<dbReference type="Gene3D" id="3.40.50.150">
    <property type="entry name" value="Vaccinia Virus protein VP39"/>
    <property type="match status" value="1"/>
</dbReference>